<evidence type="ECO:0000313" key="2">
    <source>
        <dbReference type="Proteomes" id="UP000001548"/>
    </source>
</evidence>
<dbReference type="HOGENOM" id="CLU_000288_63_0_1"/>
<dbReference type="GO" id="GO:0035556">
    <property type="term" value="P:intracellular signal transduction"/>
    <property type="evidence" value="ECO:0000318"/>
    <property type="project" value="GO_Central"/>
</dbReference>
<dbReference type="GO" id="GO:0005516">
    <property type="term" value="F:calmodulin binding"/>
    <property type="evidence" value="ECO:0000318"/>
    <property type="project" value="GO_Central"/>
</dbReference>
<keyword evidence="1" id="KW-0808">Transferase</keyword>
<sequence>MSFNELYDISYHKIGESAVGMVYYGTEIRTNTPVAIKLICKASTKLDPYFMEREANTLLSITHENINRVRGIYESAENLYIVMDLCVGNDVFTHAIRKKYYSEDDAREIIRQICRALAYLHSRHIAHLGIKPENLLITCNSQRPIVSHLNDSEGPQPSRELDEKYLVKLVDVMLSQYLHGGEPLIRPEYISFMAPEVLRHQPYSTEPDIYAMGVTTYLLLGGVLPYEERDAGELLVLIEKGQWGFQNANFNGISANAKDFITQCLKPAISERITARKALQHPWLCDPLPHIVPLSGTQSQLERYLASLKLHTMSVTEQEPIPATIFTNSGENVPQ</sequence>
<dbReference type="Gene3D" id="1.10.510.10">
    <property type="entry name" value="Transferase(Phosphotransferase) domain 1"/>
    <property type="match status" value="1"/>
</dbReference>
<dbReference type="InterPro" id="IPR011009">
    <property type="entry name" value="Kinase-like_dom_sf"/>
</dbReference>
<evidence type="ECO:0000313" key="1">
    <source>
        <dbReference type="EMBL" id="KAE8305345.1"/>
    </source>
</evidence>
<dbReference type="KEGG" id="gla:GL50803_0011178"/>
<dbReference type="Pfam" id="PF00069">
    <property type="entry name" value="Pkinase"/>
    <property type="match status" value="1"/>
</dbReference>
<dbReference type="GO" id="GO:0004683">
    <property type="term" value="F:calcium/calmodulin-dependent protein kinase activity"/>
    <property type="evidence" value="ECO:0000318"/>
    <property type="project" value="GO_Central"/>
</dbReference>
<dbReference type="STRING" id="184922.A8B843"/>
<dbReference type="GO" id="GO:0005524">
    <property type="term" value="F:ATP binding"/>
    <property type="evidence" value="ECO:0007669"/>
    <property type="project" value="InterPro"/>
</dbReference>
<dbReference type="Gene3D" id="3.30.200.20">
    <property type="entry name" value="Phosphorylase Kinase, domain 1"/>
    <property type="match status" value="1"/>
</dbReference>
<dbReference type="GeneID" id="5701860"/>
<dbReference type="InterPro" id="IPR000719">
    <property type="entry name" value="Prot_kinase_dom"/>
</dbReference>
<proteinExistence type="predicted"/>
<dbReference type="AlphaFoldDB" id="A8B843"/>
<keyword evidence="2" id="KW-1185">Reference proteome</keyword>
<protein>
    <submittedName>
        <fullName evidence="1">Kinase, CAMK CAMK1</fullName>
    </submittedName>
</protein>
<comment type="caution">
    <text evidence="1">The sequence shown here is derived from an EMBL/GenBank/DDBJ whole genome shotgun (WGS) entry which is preliminary data.</text>
</comment>
<dbReference type="OMA" id="RPEYISF"/>
<keyword evidence="1" id="KW-0418">Kinase</keyword>
<dbReference type="Proteomes" id="UP000001548">
    <property type="component" value="Unassembled WGS sequence"/>
</dbReference>
<dbReference type="RefSeq" id="XP_001708942.1">
    <property type="nucleotide sequence ID" value="XM_001708890.1"/>
</dbReference>
<name>A8B843_GIAIC</name>
<dbReference type="VEuPathDB" id="GiardiaDB:GL50803_11178"/>
<dbReference type="GO" id="GO:0009931">
    <property type="term" value="F:calcium-dependent protein serine/threonine kinase activity"/>
    <property type="evidence" value="ECO:0000318"/>
    <property type="project" value="GO_Central"/>
</dbReference>
<dbReference type="GO" id="GO:0005737">
    <property type="term" value="C:cytoplasm"/>
    <property type="evidence" value="ECO:0000318"/>
    <property type="project" value="GO_Central"/>
</dbReference>
<dbReference type="EMBL" id="AACB03000001">
    <property type="protein sequence ID" value="KAE8305345.1"/>
    <property type="molecule type" value="Genomic_DNA"/>
</dbReference>
<dbReference type="PROSITE" id="PS50011">
    <property type="entry name" value="PROTEIN_KINASE_DOM"/>
    <property type="match status" value="1"/>
</dbReference>
<accession>A8B843</accession>
<dbReference type="GO" id="GO:0005634">
    <property type="term" value="C:nucleus"/>
    <property type="evidence" value="ECO:0000318"/>
    <property type="project" value="GO_Central"/>
</dbReference>
<organism evidence="1 2">
    <name type="scientific">Giardia intestinalis (strain ATCC 50803 / WB clone C6)</name>
    <name type="common">Giardia lamblia</name>
    <dbReference type="NCBI Taxonomy" id="184922"/>
    <lineage>
        <taxon>Eukaryota</taxon>
        <taxon>Metamonada</taxon>
        <taxon>Diplomonadida</taxon>
        <taxon>Hexamitidae</taxon>
        <taxon>Giardiinae</taxon>
        <taxon>Giardia</taxon>
    </lineage>
</organism>
<reference evidence="1 2" key="1">
    <citation type="journal article" date="2007" name="Science">
        <title>Genomic minimalism in the early diverging intestinal parasite Giardia lamblia.</title>
        <authorList>
            <person name="Morrison H.G."/>
            <person name="McArthur A.G."/>
            <person name="Gillin F.D."/>
            <person name="Aley S.B."/>
            <person name="Adam R.D."/>
            <person name="Olsen G.J."/>
            <person name="Best A.A."/>
            <person name="Cande W.Z."/>
            <person name="Chen F."/>
            <person name="Cipriano M.J."/>
            <person name="Davids B.J."/>
            <person name="Dawson S.C."/>
            <person name="Elmendorf H.G."/>
            <person name="Hehl A.B."/>
            <person name="Holder M.E."/>
            <person name="Huse S.M."/>
            <person name="Kim U.U."/>
            <person name="Lasek-Nesselquist E."/>
            <person name="Manning G."/>
            <person name="Nigam A."/>
            <person name="Nixon J.E."/>
            <person name="Palm D."/>
            <person name="Passamaneck N.E."/>
            <person name="Prabhu A."/>
            <person name="Reich C.I."/>
            <person name="Reiner D.S."/>
            <person name="Samuelson J."/>
            <person name="Svard S.G."/>
            <person name="Sogin M.L."/>
        </authorList>
    </citation>
    <scope>NUCLEOTIDE SEQUENCE [LARGE SCALE GENOMIC DNA]</scope>
    <source>
        <strain evidence="1 2">WB C6</strain>
    </source>
</reference>
<dbReference type="SUPFAM" id="SSF56112">
    <property type="entry name" value="Protein kinase-like (PK-like)"/>
    <property type="match status" value="1"/>
</dbReference>
<dbReference type="PANTHER" id="PTHR24347">
    <property type="entry name" value="SERINE/THREONINE-PROTEIN KINASE"/>
    <property type="match status" value="1"/>
</dbReference>
<gene>
    <name evidence="1" type="ORF">GL50803_0011178</name>
</gene>